<evidence type="ECO:0000313" key="4">
    <source>
        <dbReference type="Proteomes" id="UP000516117"/>
    </source>
</evidence>
<dbReference type="KEGG" id="tdf:H9L22_04815"/>
<dbReference type="EMBL" id="CP060789">
    <property type="protein sequence ID" value="QNP56707.1"/>
    <property type="molecule type" value="Genomic_DNA"/>
</dbReference>
<protein>
    <submittedName>
        <fullName evidence="3">Uncharacterized protein</fullName>
    </submittedName>
</protein>
<feature type="transmembrane region" description="Helical" evidence="2">
    <location>
        <begin position="41"/>
        <end position="62"/>
    </location>
</feature>
<evidence type="ECO:0000256" key="1">
    <source>
        <dbReference type="SAM" id="MobiDB-lite"/>
    </source>
</evidence>
<keyword evidence="2" id="KW-0812">Transmembrane</keyword>
<keyword evidence="2" id="KW-1133">Transmembrane helix</keyword>
<organism evidence="3 4">
    <name type="scientific">Tessaracoccus defluvii</name>
    <dbReference type="NCBI Taxonomy" id="1285901"/>
    <lineage>
        <taxon>Bacteria</taxon>
        <taxon>Bacillati</taxon>
        <taxon>Actinomycetota</taxon>
        <taxon>Actinomycetes</taxon>
        <taxon>Propionibacteriales</taxon>
        <taxon>Propionibacteriaceae</taxon>
        <taxon>Tessaracoccus</taxon>
    </lineage>
</organism>
<feature type="region of interest" description="Disordered" evidence="1">
    <location>
        <begin position="70"/>
        <end position="136"/>
    </location>
</feature>
<feature type="region of interest" description="Disordered" evidence="1">
    <location>
        <begin position="1"/>
        <end position="34"/>
    </location>
</feature>
<dbReference type="Proteomes" id="UP000516117">
    <property type="component" value="Chromosome"/>
</dbReference>
<reference evidence="3 4" key="1">
    <citation type="submission" date="2020-08" db="EMBL/GenBank/DDBJ databases">
        <title>Genome sequence of Tessaracoccus defluvii JCM 17540T.</title>
        <authorList>
            <person name="Hyun D.-W."/>
            <person name="Bae J.-W."/>
        </authorList>
    </citation>
    <scope>NUCLEOTIDE SEQUENCE [LARGE SCALE GENOMIC DNA]</scope>
    <source>
        <strain evidence="3 4">JCM 17540</strain>
    </source>
</reference>
<proteinExistence type="predicted"/>
<keyword evidence="2" id="KW-0472">Membrane</keyword>
<name>A0A7H0H841_9ACTN</name>
<dbReference type="RefSeq" id="WP_187721807.1">
    <property type="nucleotide sequence ID" value="NZ_BAABBL010000002.1"/>
</dbReference>
<evidence type="ECO:0000256" key="2">
    <source>
        <dbReference type="SAM" id="Phobius"/>
    </source>
</evidence>
<sequence length="233" mass="24100">MSHTPDFLPPGPAPSRSSDGSAPPPPPSPATGPSVRRLPRWLLIALAGLAGFALILGAAVVAGRGEPAPTVEPTLLNPGYRPSAGPGARPFAEPRTSRPPVQPPDATPAQTWPERESSTDLTGWRDVVNPEGGGYRIPSGWTHKEGDVVGYETMNSIVAGGVASFDPGPQHSFVPMYPDDYSCNTPAIRFTAVTREAGGAAHTMLAVSHIGEAGSLSAAAEQEILATFTAPGR</sequence>
<dbReference type="AlphaFoldDB" id="A0A7H0H841"/>
<keyword evidence="4" id="KW-1185">Reference proteome</keyword>
<accession>A0A7H0H841</accession>
<evidence type="ECO:0000313" key="3">
    <source>
        <dbReference type="EMBL" id="QNP56707.1"/>
    </source>
</evidence>
<gene>
    <name evidence="3" type="ORF">H9L22_04815</name>
</gene>